<evidence type="ECO:0000313" key="3">
    <source>
        <dbReference type="Proteomes" id="UP001597526"/>
    </source>
</evidence>
<accession>A0ABW5N1Y5</accession>
<dbReference type="InterPro" id="IPR027417">
    <property type="entry name" value="P-loop_NTPase"/>
</dbReference>
<keyword evidence="2" id="KW-0067">ATP-binding</keyword>
<gene>
    <name evidence="2" type="ORF">ACFSQJ_19360</name>
</gene>
<protein>
    <submittedName>
        <fullName evidence="2">DNA/RNA helicase domain-containing protein</fullName>
    </submittedName>
</protein>
<dbReference type="EMBL" id="JBHULB010000083">
    <property type="protein sequence ID" value="MFD2589092.1"/>
    <property type="molecule type" value="Genomic_DNA"/>
</dbReference>
<evidence type="ECO:0000313" key="2">
    <source>
        <dbReference type="EMBL" id="MFD2589092.1"/>
    </source>
</evidence>
<dbReference type="InterPro" id="IPR018647">
    <property type="entry name" value="SLFN_3-like_DNA/RNA_helicase"/>
</dbReference>
<dbReference type="Proteomes" id="UP001597526">
    <property type="component" value="Unassembled WGS sequence"/>
</dbReference>
<dbReference type="SUPFAM" id="SSF52540">
    <property type="entry name" value="P-loop containing nucleoside triphosphate hydrolases"/>
    <property type="match status" value="1"/>
</dbReference>
<evidence type="ECO:0000259" key="1">
    <source>
        <dbReference type="Pfam" id="PF09848"/>
    </source>
</evidence>
<feature type="domain" description="Schlafen group 3-like DNA/RNA helicase" evidence="1">
    <location>
        <begin position="208"/>
        <end position="385"/>
    </location>
</feature>
<name>A0ABW5N1Y5_9FLAO</name>
<dbReference type="Gene3D" id="3.40.50.300">
    <property type="entry name" value="P-loop containing nucleotide triphosphate hydrolases"/>
    <property type="match status" value="1"/>
</dbReference>
<reference evidence="3" key="1">
    <citation type="journal article" date="2019" name="Int. J. Syst. Evol. Microbiol.">
        <title>The Global Catalogue of Microorganisms (GCM) 10K type strain sequencing project: providing services to taxonomists for standard genome sequencing and annotation.</title>
        <authorList>
            <consortium name="The Broad Institute Genomics Platform"/>
            <consortium name="The Broad Institute Genome Sequencing Center for Infectious Disease"/>
            <person name="Wu L."/>
            <person name="Ma J."/>
        </authorList>
    </citation>
    <scope>NUCLEOTIDE SEQUENCE [LARGE SCALE GENOMIC DNA]</scope>
    <source>
        <strain evidence="3">KCTC 52368</strain>
    </source>
</reference>
<organism evidence="2 3">
    <name type="scientific">Croceitalea marina</name>
    <dbReference type="NCBI Taxonomy" id="1775166"/>
    <lineage>
        <taxon>Bacteria</taxon>
        <taxon>Pseudomonadati</taxon>
        <taxon>Bacteroidota</taxon>
        <taxon>Flavobacteriia</taxon>
        <taxon>Flavobacteriales</taxon>
        <taxon>Flavobacteriaceae</taxon>
        <taxon>Croceitalea</taxon>
    </lineage>
</organism>
<keyword evidence="2" id="KW-0547">Nucleotide-binding</keyword>
<dbReference type="GO" id="GO:0004386">
    <property type="term" value="F:helicase activity"/>
    <property type="evidence" value="ECO:0007669"/>
    <property type="project" value="UniProtKB-KW"/>
</dbReference>
<comment type="caution">
    <text evidence="2">The sequence shown here is derived from an EMBL/GenBank/DDBJ whole genome shotgun (WGS) entry which is preliminary data.</text>
</comment>
<keyword evidence="3" id="KW-1185">Reference proteome</keyword>
<keyword evidence="2" id="KW-0378">Hydrolase</keyword>
<dbReference type="RefSeq" id="WP_377768568.1">
    <property type="nucleotide sequence ID" value="NZ_JBHULB010000083.1"/>
</dbReference>
<keyword evidence="2" id="KW-0347">Helicase</keyword>
<dbReference type="Pfam" id="PF09848">
    <property type="entry name" value="SLFN-g3_helicase"/>
    <property type="match status" value="1"/>
</dbReference>
<sequence>MIQTNLLSLIQAYQNLARPLFEEYLKYHSVSIKSDELDDMSLMVNELCLIYGDVDIYDGFVVGFSIPQIGKEFDLLRFGKTKVVNIEVKKIGTPEKIKKQLLRNRYYLDFLGKEISQTTFISDERKFYVLDEHNNVIELTNNDVVELLLNQDPEHVEDVNELFNPANYLVSPFNSSHKFLNEEYFLTQQQELIKKSALADLSSEKEAFVSIKGEAGTGKTLLIYDIAKDYIKESRRVVVVHCANLNSGQHLLNDEVGWNIVPAKITWSINFSDYDIVIVDEAQRMYPNQLDYVITEVKKNLGKCIFSYDMEQCLRTWEINNKNHLQIKKSTESKIYELTKTIRTNKEISFFIKALLNQNTSVPKIQGGNVILKYFKEYDHAKFHIEHLCSQGWIMINYTPDKKEKYKYEKFSQGLSDNAHGVIGQEFEKVIAVVDYHFQYIDNKLSLRGYARAPFYHPIKMLSQIMTRTRGKLYLIIINNDEVMARALKLLNG</sequence>
<proteinExistence type="predicted"/>